<protein>
    <submittedName>
        <fullName evidence="1">Uncharacterized protein</fullName>
    </submittedName>
</protein>
<organism evidence="1 2">
    <name type="scientific">Dendrobium catenatum</name>
    <dbReference type="NCBI Taxonomy" id="906689"/>
    <lineage>
        <taxon>Eukaryota</taxon>
        <taxon>Viridiplantae</taxon>
        <taxon>Streptophyta</taxon>
        <taxon>Embryophyta</taxon>
        <taxon>Tracheophyta</taxon>
        <taxon>Spermatophyta</taxon>
        <taxon>Magnoliopsida</taxon>
        <taxon>Liliopsida</taxon>
        <taxon>Asparagales</taxon>
        <taxon>Orchidaceae</taxon>
        <taxon>Epidendroideae</taxon>
        <taxon>Malaxideae</taxon>
        <taxon>Dendrobiinae</taxon>
        <taxon>Dendrobium</taxon>
    </lineage>
</organism>
<sequence length="54" mass="6245">MDIKDKSKDNIKAMMDLKEIYRRKALELKDGGGENFLKPKALFTLTLENKMSNL</sequence>
<accession>A0A2I0X9F2</accession>
<proteinExistence type="predicted"/>
<gene>
    <name evidence="1" type="ORF">MA16_Dca017935</name>
</gene>
<dbReference type="Proteomes" id="UP000233837">
    <property type="component" value="Unassembled WGS sequence"/>
</dbReference>
<dbReference type="AlphaFoldDB" id="A0A2I0X9F2"/>
<evidence type="ECO:0000313" key="1">
    <source>
        <dbReference type="EMBL" id="PKU84549.1"/>
    </source>
</evidence>
<evidence type="ECO:0000313" key="2">
    <source>
        <dbReference type="Proteomes" id="UP000233837"/>
    </source>
</evidence>
<name>A0A2I0X9F2_9ASPA</name>
<dbReference type="EMBL" id="KZ502047">
    <property type="protein sequence ID" value="PKU84549.1"/>
    <property type="molecule type" value="Genomic_DNA"/>
</dbReference>
<reference evidence="1 2" key="2">
    <citation type="journal article" date="2017" name="Nature">
        <title>The Apostasia genome and the evolution of orchids.</title>
        <authorList>
            <person name="Zhang G.Q."/>
            <person name="Liu K.W."/>
            <person name="Li Z."/>
            <person name="Lohaus R."/>
            <person name="Hsiao Y.Y."/>
            <person name="Niu S.C."/>
            <person name="Wang J.Y."/>
            <person name="Lin Y.C."/>
            <person name="Xu Q."/>
            <person name="Chen L.J."/>
            <person name="Yoshida K."/>
            <person name="Fujiwara S."/>
            <person name="Wang Z.W."/>
            <person name="Zhang Y.Q."/>
            <person name="Mitsuda N."/>
            <person name="Wang M."/>
            <person name="Liu G.H."/>
            <person name="Pecoraro L."/>
            <person name="Huang H.X."/>
            <person name="Xiao X.J."/>
            <person name="Lin M."/>
            <person name="Wu X.Y."/>
            <person name="Wu W.L."/>
            <person name="Chen Y.Y."/>
            <person name="Chang S.B."/>
            <person name="Sakamoto S."/>
            <person name="Ohme-Takagi M."/>
            <person name="Yagi M."/>
            <person name="Zeng S.J."/>
            <person name="Shen C.Y."/>
            <person name="Yeh C.M."/>
            <person name="Luo Y.B."/>
            <person name="Tsai W.C."/>
            <person name="Van de Peer Y."/>
            <person name="Liu Z.J."/>
        </authorList>
    </citation>
    <scope>NUCLEOTIDE SEQUENCE [LARGE SCALE GENOMIC DNA]</scope>
    <source>
        <tissue evidence="1">The whole plant</tissue>
    </source>
</reference>
<keyword evidence="2" id="KW-1185">Reference proteome</keyword>
<reference evidence="1 2" key="1">
    <citation type="journal article" date="2016" name="Sci. Rep.">
        <title>The Dendrobium catenatum Lindl. genome sequence provides insights into polysaccharide synthase, floral development and adaptive evolution.</title>
        <authorList>
            <person name="Zhang G.Q."/>
            <person name="Xu Q."/>
            <person name="Bian C."/>
            <person name="Tsai W.C."/>
            <person name="Yeh C.M."/>
            <person name="Liu K.W."/>
            <person name="Yoshida K."/>
            <person name="Zhang L.S."/>
            <person name="Chang S.B."/>
            <person name="Chen F."/>
            <person name="Shi Y."/>
            <person name="Su Y.Y."/>
            <person name="Zhang Y.Q."/>
            <person name="Chen L.J."/>
            <person name="Yin Y."/>
            <person name="Lin M."/>
            <person name="Huang H."/>
            <person name="Deng H."/>
            <person name="Wang Z.W."/>
            <person name="Zhu S.L."/>
            <person name="Zhao X."/>
            <person name="Deng C."/>
            <person name="Niu S.C."/>
            <person name="Huang J."/>
            <person name="Wang M."/>
            <person name="Liu G.H."/>
            <person name="Yang H.J."/>
            <person name="Xiao X.J."/>
            <person name="Hsiao Y.Y."/>
            <person name="Wu W.L."/>
            <person name="Chen Y.Y."/>
            <person name="Mitsuda N."/>
            <person name="Ohme-Takagi M."/>
            <person name="Luo Y.B."/>
            <person name="Van de Peer Y."/>
            <person name="Liu Z.J."/>
        </authorList>
    </citation>
    <scope>NUCLEOTIDE SEQUENCE [LARGE SCALE GENOMIC DNA]</scope>
    <source>
        <tissue evidence="1">The whole plant</tissue>
    </source>
</reference>